<comment type="similarity">
    <text evidence="2 9">Belongs to the zinc-containing alcohol dehydrogenase family.</text>
</comment>
<dbReference type="OMA" id="CSVGRPN"/>
<dbReference type="SMART" id="SM00829">
    <property type="entry name" value="PKS_ER"/>
    <property type="match status" value="1"/>
</dbReference>
<evidence type="ECO:0000256" key="9">
    <source>
        <dbReference type="RuleBase" id="RU361277"/>
    </source>
</evidence>
<name>H2Y2K6_CIOIN</name>
<dbReference type="Gene3D" id="3.90.180.10">
    <property type="entry name" value="Medium-chain alcohol dehydrogenases, catalytic domain"/>
    <property type="match status" value="1"/>
</dbReference>
<organism evidence="11 12">
    <name type="scientific">Ciona intestinalis</name>
    <name type="common">Transparent sea squirt</name>
    <name type="synonym">Ascidia intestinalis</name>
    <dbReference type="NCBI Taxonomy" id="7719"/>
    <lineage>
        <taxon>Eukaryota</taxon>
        <taxon>Metazoa</taxon>
        <taxon>Chordata</taxon>
        <taxon>Tunicata</taxon>
        <taxon>Ascidiacea</taxon>
        <taxon>Phlebobranchia</taxon>
        <taxon>Cionidae</taxon>
        <taxon>Ciona</taxon>
    </lineage>
</organism>
<dbReference type="Ensembl" id="ENSCINT00000033229.1">
    <property type="protein sequence ID" value="ENSCINP00000036141.1"/>
    <property type="gene ID" value="ENSCING00000021861.1"/>
</dbReference>
<evidence type="ECO:0000256" key="4">
    <source>
        <dbReference type="ARBA" id="ARBA00022833"/>
    </source>
</evidence>
<keyword evidence="4 9" id="KW-0862">Zinc</keyword>
<dbReference type="InterPro" id="IPR002328">
    <property type="entry name" value="ADH_Zn_CS"/>
</dbReference>
<reference evidence="12" key="1">
    <citation type="journal article" date="2002" name="Science">
        <title>The draft genome of Ciona intestinalis: insights into chordate and vertebrate origins.</title>
        <authorList>
            <person name="Dehal P."/>
            <person name="Satou Y."/>
            <person name="Campbell R.K."/>
            <person name="Chapman J."/>
            <person name="Degnan B."/>
            <person name="De Tomaso A."/>
            <person name="Davidson B."/>
            <person name="Di Gregorio A."/>
            <person name="Gelpke M."/>
            <person name="Goodstein D.M."/>
            <person name="Harafuji N."/>
            <person name="Hastings K.E."/>
            <person name="Ho I."/>
            <person name="Hotta K."/>
            <person name="Huang W."/>
            <person name="Kawashima T."/>
            <person name="Lemaire P."/>
            <person name="Martinez D."/>
            <person name="Meinertzhagen I.A."/>
            <person name="Necula S."/>
            <person name="Nonaka M."/>
            <person name="Putnam N."/>
            <person name="Rash S."/>
            <person name="Saiga H."/>
            <person name="Satake M."/>
            <person name="Terry A."/>
            <person name="Yamada L."/>
            <person name="Wang H.G."/>
            <person name="Awazu S."/>
            <person name="Azumi K."/>
            <person name="Boore J."/>
            <person name="Branno M."/>
            <person name="Chin-Bow S."/>
            <person name="DeSantis R."/>
            <person name="Doyle S."/>
            <person name="Francino P."/>
            <person name="Keys D.N."/>
            <person name="Haga S."/>
            <person name="Hayashi H."/>
            <person name="Hino K."/>
            <person name="Imai K.S."/>
            <person name="Inaba K."/>
            <person name="Kano S."/>
            <person name="Kobayashi K."/>
            <person name="Kobayashi M."/>
            <person name="Lee B.I."/>
            <person name="Makabe K.W."/>
            <person name="Manohar C."/>
            <person name="Matassi G."/>
            <person name="Medina M."/>
            <person name="Mochizuki Y."/>
            <person name="Mount S."/>
            <person name="Morishita T."/>
            <person name="Miura S."/>
            <person name="Nakayama A."/>
            <person name="Nishizaka S."/>
            <person name="Nomoto H."/>
            <person name="Ohta F."/>
            <person name="Oishi K."/>
            <person name="Rigoutsos I."/>
            <person name="Sano M."/>
            <person name="Sasaki A."/>
            <person name="Sasakura Y."/>
            <person name="Shoguchi E."/>
            <person name="Shin-i T."/>
            <person name="Spagnuolo A."/>
            <person name="Stainier D."/>
            <person name="Suzuki M.M."/>
            <person name="Tassy O."/>
            <person name="Takatori N."/>
            <person name="Tokuoka M."/>
            <person name="Yagi K."/>
            <person name="Yoshizaki F."/>
            <person name="Wada S."/>
            <person name="Zhang C."/>
            <person name="Hyatt P.D."/>
            <person name="Larimer F."/>
            <person name="Detter C."/>
            <person name="Doggett N."/>
            <person name="Glavina T."/>
            <person name="Hawkins T."/>
            <person name="Richardson P."/>
            <person name="Lucas S."/>
            <person name="Kohara Y."/>
            <person name="Levine M."/>
            <person name="Satoh N."/>
            <person name="Rokhsar D.S."/>
        </authorList>
    </citation>
    <scope>NUCLEOTIDE SEQUENCE [LARGE SCALE GENOMIC DNA]</scope>
</reference>
<keyword evidence="6" id="KW-0520">NAD</keyword>
<dbReference type="GeneTree" id="ENSGT00550000074781"/>
<dbReference type="HOGENOM" id="CLU_026673_11_5_1"/>
<evidence type="ECO:0000256" key="6">
    <source>
        <dbReference type="ARBA" id="ARBA00023027"/>
    </source>
</evidence>
<dbReference type="SUPFAM" id="SSF50129">
    <property type="entry name" value="GroES-like"/>
    <property type="match status" value="1"/>
</dbReference>
<sequence>MDKDNIAAIVKGDKTIELAKWKLPELKNNDVLLSISAVGICGSDLKYWAYGKCGRFNLEGKPMVIGHEAAGVVVQVGSSVKSLQVGDRVAIEPGVSCKTCSHCKSGRYNLCPEMRFCATPPVHGNLCQYFVHDADFCFKLPPNVSDEEGAMIEPLSVAVHTCRRACVTSGHHVLIFGCGPIGILCGLVAKHYGATQVTIVDIDQDRLEVAKKLGAADVVHKATTTDNDPVTFAHTLREVANDDGSHAALECSGADISLKTAVHASRPGGCVLLVGRGSMDVPMPMVAAGTYEIDIRGIFRYANRYPEAIELVSSGAVDVASLVTHRFTLQKAGDAFTTAVSPKEKAMKVMIKSLRLNKKNNNKKY</sequence>
<feature type="domain" description="Enoyl reductase (ER)" evidence="10">
    <location>
        <begin position="12"/>
        <end position="351"/>
    </location>
</feature>
<evidence type="ECO:0000256" key="7">
    <source>
        <dbReference type="ARBA" id="ARBA00026132"/>
    </source>
</evidence>
<protein>
    <recommendedName>
        <fullName evidence="7">Sorbitol dehydrogenase</fullName>
    </recommendedName>
    <alternativeName>
        <fullName evidence="8">Polyol dehydrogenase</fullName>
    </alternativeName>
</protein>
<accession>H2Y2K6</accession>
<keyword evidence="3 9" id="KW-0479">Metal-binding</keyword>
<gene>
    <name evidence="11" type="primary">LOC100177275</name>
</gene>
<reference evidence="11" key="2">
    <citation type="submission" date="2025-08" db="UniProtKB">
        <authorList>
            <consortium name="Ensembl"/>
        </authorList>
    </citation>
    <scope>IDENTIFICATION</scope>
</reference>
<evidence type="ECO:0000256" key="1">
    <source>
        <dbReference type="ARBA" id="ARBA00001947"/>
    </source>
</evidence>
<dbReference type="InterPro" id="IPR013154">
    <property type="entry name" value="ADH-like_N"/>
</dbReference>
<dbReference type="GO" id="GO:0008270">
    <property type="term" value="F:zinc ion binding"/>
    <property type="evidence" value="ECO:0007669"/>
    <property type="project" value="InterPro"/>
</dbReference>
<dbReference type="GO" id="GO:0006062">
    <property type="term" value="P:sorbitol catabolic process"/>
    <property type="evidence" value="ECO:0000318"/>
    <property type="project" value="GO_Central"/>
</dbReference>
<dbReference type="CDD" id="cd05285">
    <property type="entry name" value="sorbitol_DH"/>
    <property type="match status" value="1"/>
</dbReference>
<dbReference type="SUPFAM" id="SSF51735">
    <property type="entry name" value="NAD(P)-binding Rossmann-fold domains"/>
    <property type="match status" value="1"/>
</dbReference>
<dbReference type="AlphaFoldDB" id="H2Y2K6"/>
<dbReference type="InterPro" id="IPR020843">
    <property type="entry name" value="ER"/>
</dbReference>
<reference evidence="11" key="3">
    <citation type="submission" date="2025-09" db="UniProtKB">
        <authorList>
            <consortium name="Ensembl"/>
        </authorList>
    </citation>
    <scope>IDENTIFICATION</scope>
</reference>
<evidence type="ECO:0000256" key="8">
    <source>
        <dbReference type="ARBA" id="ARBA00032485"/>
    </source>
</evidence>
<keyword evidence="5" id="KW-0560">Oxidoreductase</keyword>
<evidence type="ECO:0000256" key="3">
    <source>
        <dbReference type="ARBA" id="ARBA00022723"/>
    </source>
</evidence>
<dbReference type="InterPro" id="IPR036291">
    <property type="entry name" value="NAD(P)-bd_dom_sf"/>
</dbReference>
<dbReference type="Pfam" id="PF00107">
    <property type="entry name" value="ADH_zinc_N"/>
    <property type="match status" value="1"/>
</dbReference>
<dbReference type="PANTHER" id="PTHR43161:SF24">
    <property type="entry name" value="SORBITOL DEHYDROGENASE"/>
    <property type="match status" value="1"/>
</dbReference>
<comment type="cofactor">
    <cofactor evidence="1 9">
        <name>Zn(2+)</name>
        <dbReference type="ChEBI" id="CHEBI:29105"/>
    </cofactor>
</comment>
<dbReference type="PROSITE" id="PS00059">
    <property type="entry name" value="ADH_ZINC"/>
    <property type="match status" value="1"/>
</dbReference>
<dbReference type="InterPro" id="IPR011032">
    <property type="entry name" value="GroES-like_sf"/>
</dbReference>
<dbReference type="Pfam" id="PF08240">
    <property type="entry name" value="ADH_N"/>
    <property type="match status" value="1"/>
</dbReference>
<dbReference type="InterPro" id="IPR013149">
    <property type="entry name" value="ADH-like_C"/>
</dbReference>
<proteinExistence type="inferred from homology"/>
<dbReference type="InParanoid" id="H2Y2K6"/>
<dbReference type="FunFam" id="3.40.50.720:FF:000068">
    <property type="entry name" value="Sorbitol dehydrogenase"/>
    <property type="match status" value="1"/>
</dbReference>
<dbReference type="Gene3D" id="3.40.50.720">
    <property type="entry name" value="NAD(P)-binding Rossmann-like Domain"/>
    <property type="match status" value="1"/>
</dbReference>
<evidence type="ECO:0000256" key="5">
    <source>
        <dbReference type="ARBA" id="ARBA00023002"/>
    </source>
</evidence>
<evidence type="ECO:0000259" key="10">
    <source>
        <dbReference type="SMART" id="SM00829"/>
    </source>
</evidence>
<evidence type="ECO:0000313" key="11">
    <source>
        <dbReference type="Ensembl" id="ENSCINP00000036141.1"/>
    </source>
</evidence>
<keyword evidence="12" id="KW-1185">Reference proteome</keyword>
<evidence type="ECO:0000256" key="2">
    <source>
        <dbReference type="ARBA" id="ARBA00008072"/>
    </source>
</evidence>
<evidence type="ECO:0000313" key="12">
    <source>
        <dbReference type="Proteomes" id="UP000008144"/>
    </source>
</evidence>
<dbReference type="GO" id="GO:0003939">
    <property type="term" value="F:L-iditol 2-dehydrogenase (NAD+) activity"/>
    <property type="evidence" value="ECO:0000318"/>
    <property type="project" value="GO_Central"/>
</dbReference>
<dbReference type="PANTHER" id="PTHR43161">
    <property type="entry name" value="SORBITOL DEHYDROGENASE"/>
    <property type="match status" value="1"/>
</dbReference>
<dbReference type="InterPro" id="IPR045306">
    <property type="entry name" value="SDH-like"/>
</dbReference>
<dbReference type="STRING" id="7719.ENSCINP00000036141"/>
<dbReference type="Proteomes" id="UP000008144">
    <property type="component" value="Unassembled WGS sequence"/>
</dbReference>